<evidence type="ECO:0000256" key="4">
    <source>
        <dbReference type="ARBA" id="ARBA00022490"/>
    </source>
</evidence>
<protein>
    <recommendedName>
        <fullName evidence="3">16S rRNA (cytosine(967)-C(5))-methyltransferase</fullName>
        <ecNumber evidence="3">2.1.1.176</ecNumber>
    </recommendedName>
    <alternativeName>
        <fullName evidence="10">16S rRNA m5C967 methyltransferase</fullName>
    </alternativeName>
    <alternativeName>
        <fullName evidence="11">rRNA (cytosine-C(5)-)-methyltransferase RsmB</fullName>
    </alternativeName>
</protein>
<dbReference type="Proteomes" id="UP000581135">
    <property type="component" value="Unassembled WGS sequence"/>
</dbReference>
<dbReference type="EMBL" id="JACHXA010000009">
    <property type="protein sequence ID" value="MBB3066523.1"/>
    <property type="molecule type" value="Genomic_DNA"/>
</dbReference>
<evidence type="ECO:0000313" key="17">
    <source>
        <dbReference type="Proteomes" id="UP000581135"/>
    </source>
</evidence>
<organism evidence="16 17">
    <name type="scientific">Limibacillus halophilus</name>
    <dbReference type="NCBI Taxonomy" id="1579333"/>
    <lineage>
        <taxon>Bacteria</taxon>
        <taxon>Pseudomonadati</taxon>
        <taxon>Pseudomonadota</taxon>
        <taxon>Alphaproteobacteria</taxon>
        <taxon>Rhodospirillales</taxon>
        <taxon>Rhodovibrionaceae</taxon>
        <taxon>Limibacillus</taxon>
    </lineage>
</organism>
<dbReference type="FunFam" id="3.40.50.150:FF:000257">
    <property type="entry name" value="16S rRNA methyltransferase"/>
    <property type="match status" value="1"/>
</dbReference>
<evidence type="ECO:0000256" key="3">
    <source>
        <dbReference type="ARBA" id="ARBA00012140"/>
    </source>
</evidence>
<dbReference type="GO" id="GO:0005737">
    <property type="term" value="C:cytoplasm"/>
    <property type="evidence" value="ECO:0007669"/>
    <property type="project" value="UniProtKB-SubCell"/>
</dbReference>
<keyword evidence="8 13" id="KW-0949">S-adenosyl-L-methionine</keyword>
<keyword evidence="17" id="KW-1185">Reference proteome</keyword>
<dbReference type="Gene3D" id="1.10.940.10">
    <property type="entry name" value="NusB-like"/>
    <property type="match status" value="1"/>
</dbReference>
<comment type="function">
    <text evidence="1">Specifically methylates the cytosine at position 967 (m5C967) of 16S rRNA.</text>
</comment>
<dbReference type="PANTHER" id="PTHR22807">
    <property type="entry name" value="NOP2 YEAST -RELATED NOL1/NOP2/FMU SUN DOMAIN-CONTAINING"/>
    <property type="match status" value="1"/>
</dbReference>
<evidence type="ECO:0000256" key="10">
    <source>
        <dbReference type="ARBA" id="ARBA00030399"/>
    </source>
</evidence>
<feature type="domain" description="SAM-dependent MTase RsmB/NOP-type" evidence="15">
    <location>
        <begin position="151"/>
        <end position="428"/>
    </location>
</feature>
<name>A0A839T046_9PROT</name>
<keyword evidence="4" id="KW-0963">Cytoplasm</keyword>
<comment type="caution">
    <text evidence="16">The sequence shown here is derived from an EMBL/GenBank/DDBJ whole genome shotgun (WGS) entry which is preliminary data.</text>
</comment>
<dbReference type="AlphaFoldDB" id="A0A839T046"/>
<dbReference type="SUPFAM" id="SSF53335">
    <property type="entry name" value="S-adenosyl-L-methionine-dependent methyltransferases"/>
    <property type="match status" value="1"/>
</dbReference>
<keyword evidence="9 13" id="KW-0694">RNA-binding</keyword>
<proteinExistence type="inferred from homology"/>
<feature type="active site" description="Nucleophile" evidence="13">
    <location>
        <position position="360"/>
    </location>
</feature>
<dbReference type="InterPro" id="IPR029063">
    <property type="entry name" value="SAM-dependent_MTases_sf"/>
</dbReference>
<dbReference type="Pfam" id="PF01029">
    <property type="entry name" value="NusB"/>
    <property type="match status" value="1"/>
</dbReference>
<gene>
    <name evidence="16" type="ORF">FHR98_002831</name>
</gene>
<feature type="coiled-coil region" evidence="14">
    <location>
        <begin position="115"/>
        <end position="142"/>
    </location>
</feature>
<evidence type="ECO:0000256" key="13">
    <source>
        <dbReference type="PROSITE-ProRule" id="PRU01023"/>
    </source>
</evidence>
<sequence length="429" mass="45923">MAKANSRALALRLLIDCLERGQPLDRLLAGNVALGQLETRDRGFVRQMVATTLRRLGQIDNALGACLDKPLKPRQADLRALLRLGAVQILFMAVPAHAAVSETVALADGKLSPFRGLANAVLRRLEREKERLLADQDAARLNLPSWLWSSWASAYGEAMTRHIMAVQMEDPPLDISVKEDPEAWANRLGATILPGGSLRLTGGSGEISALPGFAEGAWWVQDAAAALPARLLGDLSGQRVFDLCAAPGGKTAQLILAGAVVTALDQDAKRLAVLRENLGRLSLTATVVQADASAWTPVEQADAILLDAPCSATGTLRRHPDIAWLRRPSDIAKIVTLQQKLLVRAAKLLAPGGTLVYAVCSLQPEEGPQLVDSFLAERSDFARKSIQPEELPGLENLITAAGDLQSLPGHLQELGGLDGFYACRLVNQG</sequence>
<dbReference type="InterPro" id="IPR035926">
    <property type="entry name" value="NusB-like_sf"/>
</dbReference>
<evidence type="ECO:0000256" key="8">
    <source>
        <dbReference type="ARBA" id="ARBA00022691"/>
    </source>
</evidence>
<feature type="binding site" evidence="13">
    <location>
        <position position="307"/>
    </location>
    <ligand>
        <name>S-adenosyl-L-methionine</name>
        <dbReference type="ChEBI" id="CHEBI:59789"/>
    </ligand>
</feature>
<dbReference type="PANTHER" id="PTHR22807:SF61">
    <property type="entry name" value="NOL1_NOP2_SUN FAMILY PROTEIN _ ANTITERMINATION NUSB DOMAIN-CONTAINING PROTEIN"/>
    <property type="match status" value="1"/>
</dbReference>
<dbReference type="EC" id="2.1.1.176" evidence="3"/>
<dbReference type="GO" id="GO:0006355">
    <property type="term" value="P:regulation of DNA-templated transcription"/>
    <property type="evidence" value="ECO:0007669"/>
    <property type="project" value="InterPro"/>
</dbReference>
<evidence type="ECO:0000256" key="9">
    <source>
        <dbReference type="ARBA" id="ARBA00022884"/>
    </source>
</evidence>
<evidence type="ECO:0000256" key="11">
    <source>
        <dbReference type="ARBA" id="ARBA00031088"/>
    </source>
</evidence>
<comment type="subcellular location">
    <subcellularLocation>
        <location evidence="2">Cytoplasm</location>
    </subcellularLocation>
</comment>
<comment type="catalytic activity">
    <reaction evidence="12">
        <text>cytidine(967) in 16S rRNA + S-adenosyl-L-methionine = 5-methylcytidine(967) in 16S rRNA + S-adenosyl-L-homocysteine + H(+)</text>
        <dbReference type="Rhea" id="RHEA:42748"/>
        <dbReference type="Rhea" id="RHEA-COMP:10219"/>
        <dbReference type="Rhea" id="RHEA-COMP:10220"/>
        <dbReference type="ChEBI" id="CHEBI:15378"/>
        <dbReference type="ChEBI" id="CHEBI:57856"/>
        <dbReference type="ChEBI" id="CHEBI:59789"/>
        <dbReference type="ChEBI" id="CHEBI:74483"/>
        <dbReference type="ChEBI" id="CHEBI:82748"/>
        <dbReference type="EC" id="2.1.1.176"/>
    </reaction>
</comment>
<dbReference type="NCBIfam" id="TIGR00563">
    <property type="entry name" value="rsmB"/>
    <property type="match status" value="1"/>
</dbReference>
<evidence type="ECO:0000256" key="1">
    <source>
        <dbReference type="ARBA" id="ARBA00002724"/>
    </source>
</evidence>
<dbReference type="Pfam" id="PF01189">
    <property type="entry name" value="Methyltr_RsmB-F"/>
    <property type="match status" value="1"/>
</dbReference>
<dbReference type="RefSeq" id="WP_183417359.1">
    <property type="nucleotide sequence ID" value="NZ_JACHXA010000009.1"/>
</dbReference>
<evidence type="ECO:0000256" key="14">
    <source>
        <dbReference type="SAM" id="Coils"/>
    </source>
</evidence>
<evidence type="ECO:0000259" key="15">
    <source>
        <dbReference type="PROSITE" id="PS51686"/>
    </source>
</evidence>
<dbReference type="Gene3D" id="3.40.50.150">
    <property type="entry name" value="Vaccinia Virus protein VP39"/>
    <property type="match status" value="1"/>
</dbReference>
<keyword evidence="5" id="KW-0698">rRNA processing</keyword>
<dbReference type="PRINTS" id="PR02008">
    <property type="entry name" value="RCMTFAMILY"/>
</dbReference>
<keyword evidence="14" id="KW-0175">Coiled coil</keyword>
<accession>A0A839T046</accession>
<dbReference type="InterPro" id="IPR006027">
    <property type="entry name" value="NusB_RsmB_TIM44"/>
</dbReference>
<dbReference type="PROSITE" id="PS51686">
    <property type="entry name" value="SAM_MT_RSMB_NOP"/>
    <property type="match status" value="1"/>
</dbReference>
<dbReference type="InterPro" id="IPR049560">
    <property type="entry name" value="MeTrfase_RsmB-F_NOP2_cat"/>
</dbReference>
<dbReference type="GO" id="GO:0003723">
    <property type="term" value="F:RNA binding"/>
    <property type="evidence" value="ECO:0007669"/>
    <property type="project" value="UniProtKB-UniRule"/>
</dbReference>
<evidence type="ECO:0000256" key="5">
    <source>
        <dbReference type="ARBA" id="ARBA00022552"/>
    </source>
</evidence>
<evidence type="ECO:0000256" key="6">
    <source>
        <dbReference type="ARBA" id="ARBA00022603"/>
    </source>
</evidence>
<keyword evidence="7 13" id="KW-0808">Transferase</keyword>
<feature type="binding site" evidence="13">
    <location>
        <position position="291"/>
    </location>
    <ligand>
        <name>S-adenosyl-L-methionine</name>
        <dbReference type="ChEBI" id="CHEBI:59789"/>
    </ligand>
</feature>
<evidence type="ECO:0000313" key="16">
    <source>
        <dbReference type="EMBL" id="MBB3066523.1"/>
    </source>
</evidence>
<keyword evidence="6 13" id="KW-0489">Methyltransferase</keyword>
<dbReference type="InterPro" id="IPR001678">
    <property type="entry name" value="MeTrfase_RsmB-F_NOP2_dom"/>
</dbReference>
<dbReference type="InterPro" id="IPR023267">
    <property type="entry name" value="RCMT"/>
</dbReference>
<dbReference type="CDD" id="cd02440">
    <property type="entry name" value="AdoMet_MTases"/>
    <property type="match status" value="1"/>
</dbReference>
<reference evidence="16 17" key="1">
    <citation type="submission" date="2020-08" db="EMBL/GenBank/DDBJ databases">
        <title>Genomic Encyclopedia of Type Strains, Phase III (KMG-III): the genomes of soil and plant-associated and newly described type strains.</title>
        <authorList>
            <person name="Whitman W."/>
        </authorList>
    </citation>
    <scope>NUCLEOTIDE SEQUENCE [LARGE SCALE GENOMIC DNA]</scope>
    <source>
        <strain evidence="16 17">CECT 8803</strain>
    </source>
</reference>
<dbReference type="InterPro" id="IPR004573">
    <property type="entry name" value="rRNA_ssu_MeTfrase_B"/>
</dbReference>
<comment type="similarity">
    <text evidence="13">Belongs to the class I-like SAM-binding methyltransferase superfamily. RsmB/NOP family.</text>
</comment>
<feature type="binding site" evidence="13">
    <location>
        <position position="265"/>
    </location>
    <ligand>
        <name>S-adenosyl-L-methionine</name>
        <dbReference type="ChEBI" id="CHEBI:59789"/>
    </ligand>
</feature>
<evidence type="ECO:0000256" key="12">
    <source>
        <dbReference type="ARBA" id="ARBA00047283"/>
    </source>
</evidence>
<evidence type="ECO:0000256" key="7">
    <source>
        <dbReference type="ARBA" id="ARBA00022679"/>
    </source>
</evidence>
<dbReference type="GO" id="GO:0008649">
    <property type="term" value="F:rRNA methyltransferase activity"/>
    <property type="evidence" value="ECO:0007669"/>
    <property type="project" value="InterPro"/>
</dbReference>
<evidence type="ECO:0000256" key="2">
    <source>
        <dbReference type="ARBA" id="ARBA00004496"/>
    </source>
</evidence>
<feature type="binding site" evidence="13">
    <location>
        <begin position="244"/>
        <end position="250"/>
    </location>
    <ligand>
        <name>S-adenosyl-L-methionine</name>
        <dbReference type="ChEBI" id="CHEBI:59789"/>
    </ligand>
</feature>
<dbReference type="SUPFAM" id="SSF48013">
    <property type="entry name" value="NusB-like"/>
    <property type="match status" value="1"/>
</dbReference>